<dbReference type="InterPro" id="IPR000835">
    <property type="entry name" value="HTH_MarR-typ"/>
</dbReference>
<dbReference type="InterPro" id="IPR039422">
    <property type="entry name" value="MarR/SlyA-like"/>
</dbReference>
<dbReference type="Pfam" id="PF12802">
    <property type="entry name" value="MarR_2"/>
    <property type="match status" value="1"/>
</dbReference>
<geneLocation type="plasmid" evidence="2 3">
    <name>pRetIE4771d</name>
</geneLocation>
<dbReference type="PANTHER" id="PTHR33164">
    <property type="entry name" value="TRANSCRIPTIONAL REGULATOR, MARR FAMILY"/>
    <property type="match status" value="1"/>
</dbReference>
<gene>
    <name evidence="2" type="ORF">IE4771_PD00570</name>
</gene>
<dbReference type="EMBL" id="CP006990">
    <property type="protein sequence ID" value="AIC31124.1"/>
    <property type="molecule type" value="Genomic_DNA"/>
</dbReference>
<dbReference type="SUPFAM" id="SSF46785">
    <property type="entry name" value="Winged helix' DNA-binding domain"/>
    <property type="match status" value="1"/>
</dbReference>
<organism evidence="2 3">
    <name type="scientific">Rhizobium etli bv. mimosae str. IE4771</name>
    <dbReference type="NCBI Taxonomy" id="1432050"/>
    <lineage>
        <taxon>Bacteria</taxon>
        <taxon>Pseudomonadati</taxon>
        <taxon>Pseudomonadota</taxon>
        <taxon>Alphaproteobacteria</taxon>
        <taxon>Hyphomicrobiales</taxon>
        <taxon>Rhizobiaceae</taxon>
        <taxon>Rhizobium/Agrobacterium group</taxon>
        <taxon>Rhizobium</taxon>
    </lineage>
</organism>
<dbReference type="AlphaFoldDB" id="A0A060IBX2"/>
<protein>
    <submittedName>
        <fullName evidence="2">MarR family transcriptional regulator protein</fullName>
    </submittedName>
</protein>
<keyword evidence="2" id="KW-0614">Plasmid</keyword>
<dbReference type="PRINTS" id="PR00598">
    <property type="entry name" value="HTHMARR"/>
</dbReference>
<accession>A0A060IBX2</accession>
<dbReference type="GO" id="GO:0003700">
    <property type="term" value="F:DNA-binding transcription factor activity"/>
    <property type="evidence" value="ECO:0007669"/>
    <property type="project" value="InterPro"/>
</dbReference>
<dbReference type="SMART" id="SM00347">
    <property type="entry name" value="HTH_MARR"/>
    <property type="match status" value="1"/>
</dbReference>
<sequence>MPLEMPQPEDGPVGRRAGRLDELLGYHLRRASVFDLQGAVSALEPANTRPVPMSVLLSIIETPGISSAEICRALGMQRANIVPILAELEERGLFLREVDESDQRIQRLFPTRRGETAAAEWLALVSEHERSMLRRLTVEEQSELRRLLAKIWQEDGPKQG</sequence>
<name>A0A060IBX2_RHIET</name>
<dbReference type="HOGENOM" id="CLU_083287_4_1_5"/>
<dbReference type="RefSeq" id="WP_051649966.1">
    <property type="nucleotide sequence ID" value="NZ_CP006990.1"/>
</dbReference>
<dbReference type="GO" id="GO:0006950">
    <property type="term" value="P:response to stress"/>
    <property type="evidence" value="ECO:0007669"/>
    <property type="project" value="TreeGrafter"/>
</dbReference>
<dbReference type="PROSITE" id="PS50995">
    <property type="entry name" value="HTH_MARR_2"/>
    <property type="match status" value="1"/>
</dbReference>
<dbReference type="PANTHER" id="PTHR33164:SF89">
    <property type="entry name" value="MARR FAMILY REGULATORY PROTEIN"/>
    <property type="match status" value="1"/>
</dbReference>
<dbReference type="Gene3D" id="1.10.10.10">
    <property type="entry name" value="Winged helix-like DNA-binding domain superfamily/Winged helix DNA-binding domain"/>
    <property type="match status" value="1"/>
</dbReference>
<proteinExistence type="predicted"/>
<dbReference type="Proteomes" id="UP000027180">
    <property type="component" value="Plasmid pRetIE4771d"/>
</dbReference>
<evidence type="ECO:0000313" key="2">
    <source>
        <dbReference type="EMBL" id="AIC31124.1"/>
    </source>
</evidence>
<evidence type="ECO:0000313" key="3">
    <source>
        <dbReference type="Proteomes" id="UP000027180"/>
    </source>
</evidence>
<evidence type="ECO:0000259" key="1">
    <source>
        <dbReference type="PROSITE" id="PS50995"/>
    </source>
</evidence>
<dbReference type="InterPro" id="IPR036390">
    <property type="entry name" value="WH_DNA-bd_sf"/>
</dbReference>
<feature type="domain" description="HTH marR-type" evidence="1">
    <location>
        <begin position="21"/>
        <end position="153"/>
    </location>
</feature>
<reference evidence="2 3" key="1">
    <citation type="submission" date="2013-12" db="EMBL/GenBank/DDBJ databases">
        <title>Complete genome sequence of Rhizobium etli bv. mimosae IE4771.</title>
        <authorList>
            <person name="Bustos P."/>
            <person name="Santamaria R.I."/>
            <person name="Lozano L."/>
            <person name="Ormeno-Orrillo E."/>
            <person name="Rogel M.A."/>
            <person name="Romero D."/>
            <person name="Cevallos M.A."/>
            <person name="Martinez-Romero E."/>
            <person name="Gonzalez V."/>
        </authorList>
    </citation>
    <scope>NUCLEOTIDE SEQUENCE [LARGE SCALE GENOMIC DNA]</scope>
    <source>
        <strain evidence="2 3">IE4771</strain>
        <plasmid evidence="3">Plasmid pRetIE4771d</plasmid>
    </source>
</reference>
<dbReference type="InterPro" id="IPR036388">
    <property type="entry name" value="WH-like_DNA-bd_sf"/>
</dbReference>
<dbReference type="KEGG" id="rei:IE4771_PD00570"/>